<accession>A0A9J5Z6X5</accession>
<dbReference type="EMBL" id="JACXVP010000005">
    <property type="protein sequence ID" value="KAG5607989.1"/>
    <property type="molecule type" value="Genomic_DNA"/>
</dbReference>
<protein>
    <submittedName>
        <fullName evidence="1">Uncharacterized protein</fullName>
    </submittedName>
</protein>
<gene>
    <name evidence="1" type="ORF">H5410_029481</name>
</gene>
<dbReference type="Proteomes" id="UP000824120">
    <property type="component" value="Chromosome 5"/>
</dbReference>
<evidence type="ECO:0000313" key="2">
    <source>
        <dbReference type="Proteomes" id="UP000824120"/>
    </source>
</evidence>
<sequence length="76" mass="8207">MQFVGDRTSVGRGGFSLKWSVQEELEVVEGPSGTASLPSQGRGKAAYIVHTTLPRLHLWDYFGSTSANFVSVVSYG</sequence>
<reference evidence="1 2" key="1">
    <citation type="submission" date="2020-09" db="EMBL/GenBank/DDBJ databases">
        <title>De no assembly of potato wild relative species, Solanum commersonii.</title>
        <authorList>
            <person name="Cho K."/>
        </authorList>
    </citation>
    <scope>NUCLEOTIDE SEQUENCE [LARGE SCALE GENOMIC DNA]</scope>
    <source>
        <strain evidence="1">LZ3.2</strain>
        <tissue evidence="1">Leaf</tissue>
    </source>
</reference>
<comment type="caution">
    <text evidence="1">The sequence shown here is derived from an EMBL/GenBank/DDBJ whole genome shotgun (WGS) entry which is preliminary data.</text>
</comment>
<organism evidence="1 2">
    <name type="scientific">Solanum commersonii</name>
    <name type="common">Commerson's wild potato</name>
    <name type="synonym">Commerson's nightshade</name>
    <dbReference type="NCBI Taxonomy" id="4109"/>
    <lineage>
        <taxon>Eukaryota</taxon>
        <taxon>Viridiplantae</taxon>
        <taxon>Streptophyta</taxon>
        <taxon>Embryophyta</taxon>
        <taxon>Tracheophyta</taxon>
        <taxon>Spermatophyta</taxon>
        <taxon>Magnoliopsida</taxon>
        <taxon>eudicotyledons</taxon>
        <taxon>Gunneridae</taxon>
        <taxon>Pentapetalae</taxon>
        <taxon>asterids</taxon>
        <taxon>lamiids</taxon>
        <taxon>Solanales</taxon>
        <taxon>Solanaceae</taxon>
        <taxon>Solanoideae</taxon>
        <taxon>Solaneae</taxon>
        <taxon>Solanum</taxon>
    </lineage>
</organism>
<dbReference type="AlphaFoldDB" id="A0A9J5Z6X5"/>
<evidence type="ECO:0000313" key="1">
    <source>
        <dbReference type="EMBL" id="KAG5607989.1"/>
    </source>
</evidence>
<keyword evidence="2" id="KW-1185">Reference proteome</keyword>
<name>A0A9J5Z6X5_SOLCO</name>
<proteinExistence type="predicted"/>